<accession>A0A8H7YE80</accession>
<dbReference type="EMBL" id="JAEVHI010000005">
    <property type="protein sequence ID" value="KAG5290755.1"/>
    <property type="molecule type" value="Genomic_DNA"/>
</dbReference>
<protein>
    <submittedName>
        <fullName evidence="2">Uncharacterized protein</fullName>
    </submittedName>
</protein>
<dbReference type="AlphaFoldDB" id="A0A8H7YE80"/>
<dbReference type="Proteomes" id="UP000670092">
    <property type="component" value="Unassembled WGS sequence"/>
</dbReference>
<evidence type="ECO:0000256" key="1">
    <source>
        <dbReference type="SAM" id="MobiDB-lite"/>
    </source>
</evidence>
<comment type="caution">
    <text evidence="2">The sequence shown here is derived from an EMBL/GenBank/DDBJ whole genome shotgun (WGS) entry which is preliminary data.</text>
</comment>
<proteinExistence type="predicted"/>
<dbReference type="VEuPathDB" id="FungiDB:I7I52_07874"/>
<reference evidence="2 3" key="1">
    <citation type="submission" date="2021-01" db="EMBL/GenBank/DDBJ databases">
        <title>Chromosome-level genome assembly of a human fungal pathogen reveals clustering of transcriptionally co-regulated genes.</title>
        <authorList>
            <person name="Voorhies M."/>
            <person name="Cohen S."/>
            <person name="Shea T.P."/>
            <person name="Petrus S."/>
            <person name="Munoz J.F."/>
            <person name="Poplawski S."/>
            <person name="Goldman W.E."/>
            <person name="Michael T."/>
            <person name="Cuomo C.A."/>
            <person name="Sil A."/>
            <person name="Beyhan S."/>
        </authorList>
    </citation>
    <scope>NUCLEOTIDE SEQUENCE [LARGE SCALE GENOMIC DNA]</scope>
    <source>
        <strain evidence="2 3">G184AR</strain>
    </source>
</reference>
<gene>
    <name evidence="2" type="ORF">I7I52_07874</name>
</gene>
<evidence type="ECO:0000313" key="3">
    <source>
        <dbReference type="Proteomes" id="UP000670092"/>
    </source>
</evidence>
<feature type="region of interest" description="Disordered" evidence="1">
    <location>
        <begin position="1"/>
        <end position="20"/>
    </location>
</feature>
<organism evidence="2 3">
    <name type="scientific">Ajellomyces capsulatus</name>
    <name type="common">Darling's disease fungus</name>
    <name type="synonym">Histoplasma capsulatum</name>
    <dbReference type="NCBI Taxonomy" id="5037"/>
    <lineage>
        <taxon>Eukaryota</taxon>
        <taxon>Fungi</taxon>
        <taxon>Dikarya</taxon>
        <taxon>Ascomycota</taxon>
        <taxon>Pezizomycotina</taxon>
        <taxon>Eurotiomycetes</taxon>
        <taxon>Eurotiomycetidae</taxon>
        <taxon>Onygenales</taxon>
        <taxon>Ajellomycetaceae</taxon>
        <taxon>Histoplasma</taxon>
    </lineage>
</organism>
<evidence type="ECO:0000313" key="2">
    <source>
        <dbReference type="EMBL" id="KAG5290755.1"/>
    </source>
</evidence>
<name>A0A8H7YE80_AJECA</name>
<sequence>MVYRSNGHCSDSKRIHPQKMHSRRVFFHGVSVGRGLDIMLLEFVAMKTHLSVASRGTERMVSLNKKKKINGN</sequence>